<gene>
    <name evidence="2" type="ORF">ABT39_MTgene3141</name>
</gene>
<comment type="caution">
    <text evidence="2">The sequence shown here is derived from an EMBL/GenBank/DDBJ whole genome shotgun (WGS) entry which is preliminary data.</text>
</comment>
<evidence type="ECO:0008006" key="3">
    <source>
        <dbReference type="Google" id="ProtNLM"/>
    </source>
</evidence>
<name>A0A101M2X0_PICGL</name>
<organism evidence="2">
    <name type="scientific">Picea glauca</name>
    <name type="common">White spruce</name>
    <name type="synonym">Pinus glauca</name>
    <dbReference type="NCBI Taxonomy" id="3330"/>
    <lineage>
        <taxon>Eukaryota</taxon>
        <taxon>Viridiplantae</taxon>
        <taxon>Streptophyta</taxon>
        <taxon>Embryophyta</taxon>
        <taxon>Tracheophyta</taxon>
        <taxon>Spermatophyta</taxon>
        <taxon>Pinopsida</taxon>
        <taxon>Pinidae</taxon>
        <taxon>Conifers I</taxon>
        <taxon>Pinales</taxon>
        <taxon>Pinaceae</taxon>
        <taxon>Picea</taxon>
    </lineage>
</organism>
<keyword evidence="2" id="KW-0496">Mitochondrion</keyword>
<geneLocation type="mitochondrion" evidence="2"/>
<evidence type="ECO:0000313" key="2">
    <source>
        <dbReference type="EMBL" id="KUM49914.1"/>
    </source>
</evidence>
<protein>
    <recommendedName>
        <fullName evidence="3">NADH dehydrogenase subunit 4</fullName>
    </recommendedName>
</protein>
<feature type="transmembrane region" description="Helical" evidence="1">
    <location>
        <begin position="6"/>
        <end position="22"/>
    </location>
</feature>
<keyword evidence="1" id="KW-1133">Transmembrane helix</keyword>
<dbReference type="AlphaFoldDB" id="A0A101M2X0"/>
<evidence type="ECO:0000256" key="1">
    <source>
        <dbReference type="SAM" id="Phobius"/>
    </source>
</evidence>
<dbReference type="EMBL" id="LKAM01000002">
    <property type="protein sequence ID" value="KUM49914.1"/>
    <property type="molecule type" value="Genomic_DNA"/>
</dbReference>
<accession>A0A101M2X0</accession>
<reference evidence="2" key="1">
    <citation type="journal article" date="2015" name="Genome Biol. Evol.">
        <title>Organellar Genomes of White Spruce (Picea glauca): Assembly and Annotation.</title>
        <authorList>
            <person name="Jackman S.D."/>
            <person name="Warren R.L."/>
            <person name="Gibb E.A."/>
            <person name="Vandervalk B.P."/>
            <person name="Mohamadi H."/>
            <person name="Chu J."/>
            <person name="Raymond A."/>
            <person name="Pleasance S."/>
            <person name="Coope R."/>
            <person name="Wildung M.R."/>
            <person name="Ritland C.E."/>
            <person name="Bousquet J."/>
            <person name="Jones S.J."/>
            <person name="Bohlmann J."/>
            <person name="Birol I."/>
        </authorList>
    </citation>
    <scope>NUCLEOTIDE SEQUENCE [LARGE SCALE GENOMIC DNA]</scope>
    <source>
        <tissue evidence="2">Flushing bud</tissue>
    </source>
</reference>
<sequence>MLLPLPLVMVLVLVPLVVLLPLSLRDTLMDQPMLFLRVLHRLDILVHLYLHLPPMLLL</sequence>
<keyword evidence="1" id="KW-0472">Membrane</keyword>
<proteinExistence type="predicted"/>
<keyword evidence="1" id="KW-0812">Transmembrane</keyword>